<feature type="region of interest" description="Disordered" evidence="1">
    <location>
        <begin position="746"/>
        <end position="777"/>
    </location>
</feature>
<dbReference type="SMART" id="SM00066">
    <property type="entry name" value="GAL4"/>
    <property type="match status" value="1"/>
</dbReference>
<feature type="compositionally biased region" description="Basic and acidic residues" evidence="1">
    <location>
        <begin position="285"/>
        <end position="298"/>
    </location>
</feature>
<dbReference type="SUPFAM" id="SSF57701">
    <property type="entry name" value="Zn2/Cys6 DNA-binding domain"/>
    <property type="match status" value="1"/>
</dbReference>
<protein>
    <recommendedName>
        <fullName evidence="2">Zn(2)-C6 fungal-type domain-containing protein</fullName>
    </recommendedName>
</protein>
<gene>
    <name evidence="3" type="ORF">FA10DRAFT_304657</name>
</gene>
<feature type="compositionally biased region" description="Low complexity" evidence="1">
    <location>
        <begin position="746"/>
        <end position="760"/>
    </location>
</feature>
<feature type="region of interest" description="Disordered" evidence="1">
    <location>
        <begin position="55"/>
        <end position="169"/>
    </location>
</feature>
<dbReference type="Proteomes" id="UP000245768">
    <property type="component" value="Unassembled WGS sequence"/>
</dbReference>
<feature type="region of interest" description="Disordered" evidence="1">
    <location>
        <begin position="277"/>
        <end position="353"/>
    </location>
</feature>
<feature type="domain" description="Zn(2)-C6 fungal-type" evidence="2">
    <location>
        <begin position="9"/>
        <end position="42"/>
    </location>
</feature>
<organism evidence="3 4">
    <name type="scientific">Acaromyces ingoldii</name>
    <dbReference type="NCBI Taxonomy" id="215250"/>
    <lineage>
        <taxon>Eukaryota</taxon>
        <taxon>Fungi</taxon>
        <taxon>Dikarya</taxon>
        <taxon>Basidiomycota</taxon>
        <taxon>Ustilaginomycotina</taxon>
        <taxon>Exobasidiomycetes</taxon>
        <taxon>Exobasidiales</taxon>
        <taxon>Cryptobasidiaceae</taxon>
        <taxon>Acaromyces</taxon>
    </lineage>
</organism>
<sequence>MLKRQQFTSCDPCRKGKRACDARLRTDGSCSNCTKTAQYCTFGFVSRAKRVRRESNPMTEIVDESSDRESSCADREQGSTYGCAGPALLTSSASANRSRRESDGEDRQSSEDASSANDAPGSISSLYSEEISEAPLTRGLEGNPVSRKTRRRTPATTSPEGGSKASRASFQGDFTKAIAEGIIDRLLHKNLACGSGRWQDLTMSMLQSDMRRIYHSTFEHVMTIWVSPLSCPLILQEVKVPKAEANTAAHLLSDTVRLADADFTAADDSSKGSVVAYSQDGNFSDDNHRGGDGDCAKRDGHRTRGGRQGPECSGDEEGTKGSLLSLAKNQGLAQDSETSVNKRVASSSSRQQRMGQTALEMAICAFSSNRIFGREHHMSRMFWRHSKTSLLSVIDDESLNASLASFLFAFTPRPKGEEHDEAEITCGDPTLLDIALRRMHVWLHQKRPTAKEQRATRSYRLYYWLAISIDTVSSLMRKRPFVMTGAPIAGVQDFGVMGSCGRRSRDDVPSRDGGDEGVRWRRALDISETFRSYHYPLVALQTWPCDLGSAEGIFSAASLMTVVFMRKVLMLKTGECSLTNCLSLVQQWSLTYEPFMKSCLDSFEALPFKLRAWLLVTLWPWHLSILSMSDTQGRTDVDPSIFGCGYEDQDRDGGGTDSTRSLADSRILVNVRLQSINTIAVAIDKALRSEGGSPLEEHIGSPGSDHFRSSRNEIPILTLDPWIEVPIRAITEAARSLVSIYNVISTGSSSSSSSSGSSGSNDAHRASSRWSNDGDKGPLTREKMVRLLKVFKTGLKAFAHYGAANVEMQEWIDSQIVRLNSVSAREVGVHVNEGDGVGGGTGDGLGQGRDDADGHGDCDVTSVLALDDPTCVSALVGEFTSSVSALQKSATSYQGLDTSAATENASNEYLDTLQSSRSQQERDMRDFHLEEHVHDHGDWICQALREADHSFADSHATVGASSEGYDLTCAAEVLSELLSAS</sequence>
<reference evidence="3 4" key="1">
    <citation type="journal article" date="2018" name="Mol. Biol. Evol.">
        <title>Broad Genomic Sampling Reveals a Smut Pathogenic Ancestry of the Fungal Clade Ustilaginomycotina.</title>
        <authorList>
            <person name="Kijpornyongpan T."/>
            <person name="Mondo S.J."/>
            <person name="Barry K."/>
            <person name="Sandor L."/>
            <person name="Lee J."/>
            <person name="Lipzen A."/>
            <person name="Pangilinan J."/>
            <person name="LaButti K."/>
            <person name="Hainaut M."/>
            <person name="Henrissat B."/>
            <person name="Grigoriev I.V."/>
            <person name="Spatafora J.W."/>
            <person name="Aime M.C."/>
        </authorList>
    </citation>
    <scope>NUCLEOTIDE SEQUENCE [LARGE SCALE GENOMIC DNA]</scope>
    <source>
        <strain evidence="3 4">MCA 4198</strain>
    </source>
</reference>
<name>A0A316YG61_9BASI</name>
<dbReference type="PROSITE" id="PS50048">
    <property type="entry name" value="ZN2_CY6_FUNGAL_2"/>
    <property type="match status" value="1"/>
</dbReference>
<evidence type="ECO:0000313" key="3">
    <source>
        <dbReference type="EMBL" id="PWN86735.1"/>
    </source>
</evidence>
<dbReference type="GO" id="GO:0008270">
    <property type="term" value="F:zinc ion binding"/>
    <property type="evidence" value="ECO:0007669"/>
    <property type="project" value="InterPro"/>
</dbReference>
<dbReference type="EMBL" id="KZ819642">
    <property type="protein sequence ID" value="PWN86735.1"/>
    <property type="molecule type" value="Genomic_DNA"/>
</dbReference>
<evidence type="ECO:0000256" key="1">
    <source>
        <dbReference type="SAM" id="MobiDB-lite"/>
    </source>
</evidence>
<dbReference type="CDD" id="cd00067">
    <property type="entry name" value="GAL4"/>
    <property type="match status" value="1"/>
</dbReference>
<dbReference type="InterPro" id="IPR036864">
    <property type="entry name" value="Zn2-C6_fun-type_DNA-bd_sf"/>
</dbReference>
<accession>A0A316YG61</accession>
<feature type="compositionally biased region" description="Basic and acidic residues" evidence="1">
    <location>
        <begin position="65"/>
        <end position="77"/>
    </location>
</feature>
<dbReference type="GO" id="GO:0000981">
    <property type="term" value="F:DNA-binding transcription factor activity, RNA polymerase II-specific"/>
    <property type="evidence" value="ECO:0007669"/>
    <property type="project" value="InterPro"/>
</dbReference>
<dbReference type="PROSITE" id="PS00463">
    <property type="entry name" value="ZN2_CY6_FUNGAL_1"/>
    <property type="match status" value="1"/>
</dbReference>
<dbReference type="Gene3D" id="4.10.240.10">
    <property type="entry name" value="Zn(2)-C6 fungal-type DNA-binding domain"/>
    <property type="match status" value="1"/>
</dbReference>
<dbReference type="STRING" id="215250.A0A316YG61"/>
<evidence type="ECO:0000259" key="2">
    <source>
        <dbReference type="PROSITE" id="PS50048"/>
    </source>
</evidence>
<proteinExistence type="predicted"/>
<dbReference type="GeneID" id="37047294"/>
<feature type="compositionally biased region" description="Polar residues" evidence="1">
    <location>
        <begin position="327"/>
        <end position="353"/>
    </location>
</feature>
<dbReference type="RefSeq" id="XP_025373933.1">
    <property type="nucleotide sequence ID" value="XM_025525378.1"/>
</dbReference>
<evidence type="ECO:0000313" key="4">
    <source>
        <dbReference type="Proteomes" id="UP000245768"/>
    </source>
</evidence>
<dbReference type="OrthoDB" id="5958943at2759"/>
<keyword evidence="4" id="KW-1185">Reference proteome</keyword>
<dbReference type="InterPro" id="IPR001138">
    <property type="entry name" value="Zn2Cys6_DnaBD"/>
</dbReference>
<dbReference type="InParanoid" id="A0A316YG61"/>
<feature type="compositionally biased region" description="Basic and acidic residues" evidence="1">
    <location>
        <begin position="98"/>
        <end position="110"/>
    </location>
</feature>
<dbReference type="AlphaFoldDB" id="A0A316YG61"/>